<dbReference type="Proteomes" id="UP000199623">
    <property type="component" value="Unassembled WGS sequence"/>
</dbReference>
<accession>A0A1G7MGK3</accession>
<proteinExistence type="predicted"/>
<dbReference type="STRING" id="200378.SAMN05216553_102294"/>
<dbReference type="EMBL" id="FNCC01000002">
    <property type="protein sequence ID" value="SDF60835.1"/>
    <property type="molecule type" value="Genomic_DNA"/>
</dbReference>
<sequence>MRAKTAADIAAELEAELELYPDERGEILSEAAHAWREAGDDGRAIELLNQAVALGGEDGGCARVELAEVLFDLDQAEDAFAQLDELRRERPSSPAPYHLAAELLEERGELQQALTWFNMAIARLTDEEMAQRNGEFGFLTYADNIVVGRRRVRHALGVPPDELDESVGAPAAQAENLDRALIPQAPPREARVLFWPRDEIPRAHETWPQLVQHADVDTVVADREAANRELSDAGTTRITMVPLSVEKLLEFSARTGGDAADETTRMACMEEILAGGGGISWPPVRNAPCWCGSGTKYKKCCGRPRTS</sequence>
<dbReference type="Pfam" id="PF02810">
    <property type="entry name" value="SEC-C"/>
    <property type="match status" value="1"/>
</dbReference>
<evidence type="ECO:0000313" key="2">
    <source>
        <dbReference type="Proteomes" id="UP000199623"/>
    </source>
</evidence>
<dbReference type="RefSeq" id="WP_090046212.1">
    <property type="nucleotide sequence ID" value="NZ_FNCC01000002.1"/>
</dbReference>
<reference evidence="2" key="1">
    <citation type="submission" date="2016-10" db="EMBL/GenBank/DDBJ databases">
        <authorList>
            <person name="Varghese N."/>
            <person name="Submissions S."/>
        </authorList>
    </citation>
    <scope>NUCLEOTIDE SEQUENCE [LARGE SCALE GENOMIC DNA]</scope>
    <source>
        <strain evidence="2">CGMCC 4.3506</strain>
    </source>
</reference>
<dbReference type="InterPro" id="IPR011990">
    <property type="entry name" value="TPR-like_helical_dom_sf"/>
</dbReference>
<dbReference type="InterPro" id="IPR004027">
    <property type="entry name" value="SEC_C_motif"/>
</dbReference>
<dbReference type="OrthoDB" id="3343588at2"/>
<protein>
    <submittedName>
        <fullName evidence="1">SEC-C motif-containing protein</fullName>
    </submittedName>
</protein>
<organism evidence="1 2">
    <name type="scientific">Lentzea fradiae</name>
    <dbReference type="NCBI Taxonomy" id="200378"/>
    <lineage>
        <taxon>Bacteria</taxon>
        <taxon>Bacillati</taxon>
        <taxon>Actinomycetota</taxon>
        <taxon>Actinomycetes</taxon>
        <taxon>Pseudonocardiales</taxon>
        <taxon>Pseudonocardiaceae</taxon>
        <taxon>Lentzea</taxon>
    </lineage>
</organism>
<gene>
    <name evidence="1" type="ORF">SAMN05216553_102294</name>
</gene>
<evidence type="ECO:0000313" key="1">
    <source>
        <dbReference type="EMBL" id="SDF60835.1"/>
    </source>
</evidence>
<keyword evidence="2" id="KW-1185">Reference proteome</keyword>
<dbReference type="AlphaFoldDB" id="A0A1G7MGK3"/>
<name>A0A1G7MGK3_9PSEU</name>
<dbReference type="Gene3D" id="3.10.450.50">
    <property type="match status" value="1"/>
</dbReference>
<dbReference type="Gene3D" id="1.25.40.10">
    <property type="entry name" value="Tetratricopeptide repeat domain"/>
    <property type="match status" value="1"/>
</dbReference>
<dbReference type="SUPFAM" id="SSF48452">
    <property type="entry name" value="TPR-like"/>
    <property type="match status" value="1"/>
</dbReference>
<dbReference type="SUPFAM" id="SSF103642">
    <property type="entry name" value="Sec-C motif"/>
    <property type="match status" value="1"/>
</dbReference>